<dbReference type="InterPro" id="IPR023210">
    <property type="entry name" value="NADP_OxRdtase_dom"/>
</dbReference>
<gene>
    <name evidence="2" type="primary">yhdN</name>
    <name evidence="2" type="ORF">PSJ8397_02713</name>
</gene>
<protein>
    <submittedName>
        <fullName evidence="2">General stress protein 69</fullName>
        <ecNumber evidence="2">1.1.1.-</ecNumber>
    </submittedName>
</protein>
<dbReference type="OrthoDB" id="9803483at2"/>
<accession>A0A1Y5T3S5</accession>
<dbReference type="SUPFAM" id="SSF51430">
    <property type="entry name" value="NAD(P)-linked oxidoreductase"/>
    <property type="match status" value="1"/>
</dbReference>
<dbReference type="InterPro" id="IPR036812">
    <property type="entry name" value="NAD(P)_OxRdtase_dom_sf"/>
</dbReference>
<dbReference type="Gene3D" id="3.20.20.100">
    <property type="entry name" value="NADP-dependent oxidoreductase domain"/>
    <property type="match status" value="1"/>
</dbReference>
<dbReference type="InterPro" id="IPR050523">
    <property type="entry name" value="AKR_Detox_Biosynth"/>
</dbReference>
<sequence>MTDFTTQDGRPAGHGVYGTMQWGGTADATAAAEMFDACLGAGIRHFDTAALYTGGQSEEILGALVGARGDIFVATKAAYDVPATPENLRASVQVSQERLQRDAIDLLYLHRFDDTTPLEVTFEALAGLQQDGSIRHIGVSNFAAWQVMKAQGIAASLGTRIDAVQPMMNLVKRQVEVELLPMAADQDITVCAYSPLGGGLLTGKYAVAGSDGRLSFDDRYAARYGQPWMHEAAVGLAEIAANMGVAPASLAVAWLRAHAPQVQPIVSARSAEQLAPSLAGLAMTLEAAVYAQITALSPAPPPATDRIEEA</sequence>
<feature type="domain" description="NADP-dependent oxidoreductase" evidence="1">
    <location>
        <begin position="16"/>
        <end position="296"/>
    </location>
</feature>
<evidence type="ECO:0000313" key="2">
    <source>
        <dbReference type="EMBL" id="SLN51701.1"/>
    </source>
</evidence>
<evidence type="ECO:0000259" key="1">
    <source>
        <dbReference type="Pfam" id="PF00248"/>
    </source>
</evidence>
<dbReference type="PANTHER" id="PTHR43364">
    <property type="entry name" value="NADH-SPECIFIC METHYLGLYOXAL REDUCTASE-RELATED"/>
    <property type="match status" value="1"/>
</dbReference>
<dbReference type="EC" id="1.1.1.-" evidence="2"/>
<dbReference type="Pfam" id="PF00248">
    <property type="entry name" value="Aldo_ket_red"/>
    <property type="match status" value="1"/>
</dbReference>
<evidence type="ECO:0000313" key="3">
    <source>
        <dbReference type="Proteomes" id="UP000193623"/>
    </source>
</evidence>
<reference evidence="2 3" key="1">
    <citation type="submission" date="2017-03" db="EMBL/GenBank/DDBJ databases">
        <authorList>
            <person name="Afonso C.L."/>
            <person name="Miller P.J."/>
            <person name="Scott M.A."/>
            <person name="Spackman E."/>
            <person name="Goraichik I."/>
            <person name="Dimitrov K.M."/>
            <person name="Suarez D.L."/>
            <person name="Swayne D.E."/>
        </authorList>
    </citation>
    <scope>NUCLEOTIDE SEQUENCE [LARGE SCALE GENOMIC DNA]</scope>
    <source>
        <strain evidence="2 3">CECT 8397</strain>
    </source>
</reference>
<dbReference type="InterPro" id="IPR018170">
    <property type="entry name" value="Aldo/ket_reductase_CS"/>
</dbReference>
<dbReference type="PROSITE" id="PS00062">
    <property type="entry name" value="ALDOKETO_REDUCTASE_2"/>
    <property type="match status" value="1"/>
</dbReference>
<dbReference type="Proteomes" id="UP000193623">
    <property type="component" value="Unassembled WGS sequence"/>
</dbReference>
<dbReference type="GO" id="GO:0005829">
    <property type="term" value="C:cytosol"/>
    <property type="evidence" value="ECO:0007669"/>
    <property type="project" value="TreeGrafter"/>
</dbReference>
<dbReference type="InterPro" id="IPR020471">
    <property type="entry name" value="AKR"/>
</dbReference>
<dbReference type="PRINTS" id="PR00069">
    <property type="entry name" value="ALDKETRDTASE"/>
</dbReference>
<dbReference type="AlphaFoldDB" id="A0A1Y5T3S5"/>
<keyword evidence="3" id="KW-1185">Reference proteome</keyword>
<organism evidence="2 3">
    <name type="scientific">Pseudooctadecabacter jejudonensis</name>
    <dbReference type="NCBI Taxonomy" id="1391910"/>
    <lineage>
        <taxon>Bacteria</taxon>
        <taxon>Pseudomonadati</taxon>
        <taxon>Pseudomonadota</taxon>
        <taxon>Alphaproteobacteria</taxon>
        <taxon>Rhodobacterales</taxon>
        <taxon>Paracoccaceae</taxon>
        <taxon>Pseudooctadecabacter</taxon>
    </lineage>
</organism>
<dbReference type="RefSeq" id="WP_085865097.1">
    <property type="nucleotide sequence ID" value="NZ_FWFT01000004.1"/>
</dbReference>
<dbReference type="PANTHER" id="PTHR43364:SF18">
    <property type="entry name" value="OXIDOREDUCTASE"/>
    <property type="match status" value="1"/>
</dbReference>
<dbReference type="GO" id="GO:0016491">
    <property type="term" value="F:oxidoreductase activity"/>
    <property type="evidence" value="ECO:0007669"/>
    <property type="project" value="UniProtKB-KW"/>
</dbReference>
<proteinExistence type="predicted"/>
<name>A0A1Y5T3S5_9RHOB</name>
<dbReference type="EMBL" id="FWFT01000004">
    <property type="protein sequence ID" value="SLN51701.1"/>
    <property type="molecule type" value="Genomic_DNA"/>
</dbReference>
<keyword evidence="2" id="KW-0560">Oxidoreductase</keyword>